<feature type="compositionally biased region" description="Low complexity" evidence="1">
    <location>
        <begin position="295"/>
        <end position="311"/>
    </location>
</feature>
<evidence type="ECO:0000256" key="1">
    <source>
        <dbReference type="SAM" id="MobiDB-lite"/>
    </source>
</evidence>
<organism evidence="2 3">
    <name type="scientific">Sphaerobolus stellatus (strain SS14)</name>
    <dbReference type="NCBI Taxonomy" id="990650"/>
    <lineage>
        <taxon>Eukaryota</taxon>
        <taxon>Fungi</taxon>
        <taxon>Dikarya</taxon>
        <taxon>Basidiomycota</taxon>
        <taxon>Agaricomycotina</taxon>
        <taxon>Agaricomycetes</taxon>
        <taxon>Phallomycetidae</taxon>
        <taxon>Geastrales</taxon>
        <taxon>Sphaerobolaceae</taxon>
        <taxon>Sphaerobolus</taxon>
    </lineage>
</organism>
<dbReference type="HOGENOM" id="CLU_659171_0_0_1"/>
<evidence type="ECO:0000313" key="2">
    <source>
        <dbReference type="EMBL" id="KIJ22527.1"/>
    </source>
</evidence>
<reference evidence="2 3" key="1">
    <citation type="submission" date="2014-06" db="EMBL/GenBank/DDBJ databases">
        <title>Evolutionary Origins and Diversification of the Mycorrhizal Mutualists.</title>
        <authorList>
            <consortium name="DOE Joint Genome Institute"/>
            <consortium name="Mycorrhizal Genomics Consortium"/>
            <person name="Kohler A."/>
            <person name="Kuo A."/>
            <person name="Nagy L.G."/>
            <person name="Floudas D."/>
            <person name="Copeland A."/>
            <person name="Barry K.W."/>
            <person name="Cichocki N."/>
            <person name="Veneault-Fourrey C."/>
            <person name="LaButti K."/>
            <person name="Lindquist E.A."/>
            <person name="Lipzen A."/>
            <person name="Lundell T."/>
            <person name="Morin E."/>
            <person name="Murat C."/>
            <person name="Riley R."/>
            <person name="Ohm R."/>
            <person name="Sun H."/>
            <person name="Tunlid A."/>
            <person name="Henrissat B."/>
            <person name="Grigoriev I.V."/>
            <person name="Hibbett D.S."/>
            <person name="Martin F."/>
        </authorList>
    </citation>
    <scope>NUCLEOTIDE SEQUENCE [LARGE SCALE GENOMIC DNA]</scope>
    <source>
        <strain evidence="2 3">SS14</strain>
    </source>
</reference>
<accession>A0A0C9U0N8</accession>
<feature type="region of interest" description="Disordered" evidence="1">
    <location>
        <begin position="325"/>
        <end position="357"/>
    </location>
</feature>
<proteinExistence type="predicted"/>
<dbReference type="Proteomes" id="UP000054279">
    <property type="component" value="Unassembled WGS sequence"/>
</dbReference>
<gene>
    <name evidence="2" type="ORF">M422DRAFT_277022</name>
</gene>
<dbReference type="AlphaFoldDB" id="A0A0C9U0N8"/>
<feature type="region of interest" description="Disordered" evidence="1">
    <location>
        <begin position="267"/>
        <end position="311"/>
    </location>
</feature>
<keyword evidence="3" id="KW-1185">Reference proteome</keyword>
<dbReference type="EMBL" id="KN838144">
    <property type="protein sequence ID" value="KIJ22527.1"/>
    <property type="molecule type" value="Genomic_DNA"/>
</dbReference>
<sequence>MDFFEVHEYDPFDENCFEFVNWDDNNVMLSDWHTGDDHMLTFNDLSLPINDIIKRIRTLKMKLSHDGCMINAEQSQRALERKNAMYTDVECFMIQANQDNTYDDMGDELALAVHLGNCELGSECVKQQHFTIIPLMNEWLLIANHVLNMTHQLSLELFFDDDFDVAEWLRDEIIIRLVDVPTAASYREKDGIWDYTRDLDNRDSSDKNDYIEWYYASCLTSRQHEILDASRVAHNRRVDEYENGGAPIRHRYPFTLLGSPRSVLHSYTRDITPTPSMPRRPENHSEDSMPALGTVSRSISSHSSPSVSASIPALEPVQTLDLSTEESLPGLIDAPPTSVSPSEARRRPQSRSSYPSMRRAPCITQSPKFIYLIYRWLKDGDTVGSLWFVFWVEIAFLAGACGGACLTVEVFGLVKGC</sequence>
<name>A0A0C9U0N8_SPHS4</name>
<evidence type="ECO:0000313" key="3">
    <source>
        <dbReference type="Proteomes" id="UP000054279"/>
    </source>
</evidence>
<protein>
    <submittedName>
        <fullName evidence="2">Uncharacterized protein</fullName>
    </submittedName>
</protein>